<name>A0A392Q586_9FABA</name>
<evidence type="ECO:0000256" key="1">
    <source>
        <dbReference type="SAM" id="MobiDB-lite"/>
    </source>
</evidence>
<comment type="caution">
    <text evidence="2">The sequence shown here is derived from an EMBL/GenBank/DDBJ whole genome shotgun (WGS) entry which is preliminary data.</text>
</comment>
<dbReference type="AlphaFoldDB" id="A0A392Q586"/>
<reference evidence="2 3" key="1">
    <citation type="journal article" date="2018" name="Front. Plant Sci.">
        <title>Red Clover (Trifolium pratense) and Zigzag Clover (T. medium) - A Picture of Genomic Similarities and Differences.</title>
        <authorList>
            <person name="Dluhosova J."/>
            <person name="Istvanek J."/>
            <person name="Nedelnik J."/>
            <person name="Repkova J."/>
        </authorList>
    </citation>
    <scope>NUCLEOTIDE SEQUENCE [LARGE SCALE GENOMIC DNA]</scope>
    <source>
        <strain evidence="3">cv. 10/8</strain>
        <tissue evidence="2">Leaf</tissue>
    </source>
</reference>
<keyword evidence="3" id="KW-1185">Reference proteome</keyword>
<dbReference type="EMBL" id="LXQA010115062">
    <property type="protein sequence ID" value="MCI19491.1"/>
    <property type="molecule type" value="Genomic_DNA"/>
</dbReference>
<feature type="region of interest" description="Disordered" evidence="1">
    <location>
        <begin position="10"/>
        <end position="32"/>
    </location>
</feature>
<protein>
    <submittedName>
        <fullName evidence="2">Uncharacterized protein</fullName>
    </submittedName>
</protein>
<evidence type="ECO:0000313" key="2">
    <source>
        <dbReference type="EMBL" id="MCI19491.1"/>
    </source>
</evidence>
<proteinExistence type="predicted"/>
<organism evidence="2 3">
    <name type="scientific">Trifolium medium</name>
    <dbReference type="NCBI Taxonomy" id="97028"/>
    <lineage>
        <taxon>Eukaryota</taxon>
        <taxon>Viridiplantae</taxon>
        <taxon>Streptophyta</taxon>
        <taxon>Embryophyta</taxon>
        <taxon>Tracheophyta</taxon>
        <taxon>Spermatophyta</taxon>
        <taxon>Magnoliopsida</taxon>
        <taxon>eudicotyledons</taxon>
        <taxon>Gunneridae</taxon>
        <taxon>Pentapetalae</taxon>
        <taxon>rosids</taxon>
        <taxon>fabids</taxon>
        <taxon>Fabales</taxon>
        <taxon>Fabaceae</taxon>
        <taxon>Papilionoideae</taxon>
        <taxon>50 kb inversion clade</taxon>
        <taxon>NPAAA clade</taxon>
        <taxon>Hologalegina</taxon>
        <taxon>IRL clade</taxon>
        <taxon>Trifolieae</taxon>
        <taxon>Trifolium</taxon>
    </lineage>
</organism>
<feature type="non-terminal residue" evidence="2">
    <location>
        <position position="1"/>
    </location>
</feature>
<evidence type="ECO:0000313" key="3">
    <source>
        <dbReference type="Proteomes" id="UP000265520"/>
    </source>
</evidence>
<accession>A0A392Q586</accession>
<dbReference type="Proteomes" id="UP000265520">
    <property type="component" value="Unassembled WGS sequence"/>
</dbReference>
<sequence length="104" mass="11674">RALYFSLGVSSKVSGKRSHTHSTPPPTPGVGFLTKRVRRRFGRRSHTHQTPPPASGVGFLNGRVHKRPWASTPLFSILLPPYWAWAYLGYFVKLPMTFGTPPFL</sequence>